<keyword evidence="2" id="KW-0349">Heme</keyword>
<evidence type="ECO:0000313" key="6">
    <source>
        <dbReference type="Proteomes" id="UP000199598"/>
    </source>
</evidence>
<keyword evidence="3" id="KW-0479">Metal-binding</keyword>
<evidence type="ECO:0000256" key="1">
    <source>
        <dbReference type="ARBA" id="ARBA00022448"/>
    </source>
</evidence>
<dbReference type="InterPro" id="IPR009050">
    <property type="entry name" value="Globin-like_sf"/>
</dbReference>
<dbReference type="RefSeq" id="WP_063301604.1">
    <property type="nucleotide sequence ID" value="NZ_FOSK01000001.1"/>
</dbReference>
<organism evidence="5 6">
    <name type="scientific">Pseudovibrio ascidiaceicola</name>
    <dbReference type="NCBI Taxonomy" id="285279"/>
    <lineage>
        <taxon>Bacteria</taxon>
        <taxon>Pseudomonadati</taxon>
        <taxon>Pseudomonadota</taxon>
        <taxon>Alphaproteobacteria</taxon>
        <taxon>Hyphomicrobiales</taxon>
        <taxon>Stappiaceae</taxon>
        <taxon>Pseudovibrio</taxon>
    </lineage>
</organism>
<keyword evidence="6" id="KW-1185">Reference proteome</keyword>
<dbReference type="SUPFAM" id="SSF46458">
    <property type="entry name" value="Globin-like"/>
    <property type="match status" value="1"/>
</dbReference>
<evidence type="ECO:0000313" key="5">
    <source>
        <dbReference type="EMBL" id="SFJ86980.1"/>
    </source>
</evidence>
<sequence length="122" mass="13601">MSEKTLYERLGGYDAISAVVNNLLPRLQSDELLGRFWQNRGDDGIAREKQLLIDYLANSAGGPLYYTGRDMVITHTGMGITEADWDVFLAHLKATLESFSLPEAEFNDTVGFVSSLKEEILV</sequence>
<keyword evidence="4" id="KW-0408">Iron</keyword>
<dbReference type="InterPro" id="IPR001486">
    <property type="entry name" value="Hemoglobin_trunc"/>
</dbReference>
<name>A0A1I3UVM6_9HYPH</name>
<gene>
    <name evidence="5" type="ORF">SAMN04488518_10154</name>
</gene>
<evidence type="ECO:0000256" key="3">
    <source>
        <dbReference type="ARBA" id="ARBA00022723"/>
    </source>
</evidence>
<dbReference type="CDD" id="cd00454">
    <property type="entry name" value="TrHb1_N"/>
    <property type="match status" value="1"/>
</dbReference>
<evidence type="ECO:0000256" key="2">
    <source>
        <dbReference type="ARBA" id="ARBA00022617"/>
    </source>
</evidence>
<accession>A0A1I3UVM6</accession>
<proteinExistence type="predicted"/>
<protein>
    <submittedName>
        <fullName evidence="5">Hemoglobin</fullName>
    </submittedName>
</protein>
<reference evidence="5 6" key="1">
    <citation type="submission" date="2016-10" db="EMBL/GenBank/DDBJ databases">
        <authorList>
            <person name="Varghese N."/>
            <person name="Submissions S."/>
        </authorList>
    </citation>
    <scope>NUCLEOTIDE SEQUENCE [LARGE SCALE GENOMIC DNA]</scope>
    <source>
        <strain evidence="5 6">DSM 16392</strain>
    </source>
</reference>
<dbReference type="Pfam" id="PF01152">
    <property type="entry name" value="Bac_globin"/>
    <property type="match status" value="1"/>
</dbReference>
<dbReference type="Gene3D" id="1.10.490.10">
    <property type="entry name" value="Globins"/>
    <property type="match status" value="1"/>
</dbReference>
<evidence type="ECO:0000256" key="4">
    <source>
        <dbReference type="ARBA" id="ARBA00023004"/>
    </source>
</evidence>
<dbReference type="Proteomes" id="UP000199598">
    <property type="component" value="Unassembled WGS sequence"/>
</dbReference>
<dbReference type="InterPro" id="IPR012292">
    <property type="entry name" value="Globin/Proto"/>
</dbReference>
<comment type="caution">
    <text evidence="5">The sequence shown here is derived from an EMBL/GenBank/DDBJ whole genome shotgun (WGS) entry which is preliminary data.</text>
</comment>
<dbReference type="EMBL" id="FOSK01000001">
    <property type="protein sequence ID" value="SFJ86980.1"/>
    <property type="molecule type" value="Genomic_DNA"/>
</dbReference>
<keyword evidence="1" id="KW-0813">Transport</keyword>